<dbReference type="InterPro" id="IPR022877">
    <property type="entry name" value="UPF0173"/>
</dbReference>
<dbReference type="OrthoDB" id="9789133at2"/>
<proteinExistence type="inferred from homology"/>
<evidence type="ECO:0000256" key="5">
    <source>
        <dbReference type="HAMAP-Rule" id="MF_00457"/>
    </source>
</evidence>
<dbReference type="GO" id="GO:0016787">
    <property type="term" value="F:hydrolase activity"/>
    <property type="evidence" value="ECO:0007669"/>
    <property type="project" value="UniProtKB-UniRule"/>
</dbReference>
<feature type="domain" description="Metallo-beta-lactamase" evidence="6">
    <location>
        <begin position="7"/>
        <end position="191"/>
    </location>
</feature>
<comment type="function">
    <text evidence="3">Counteracts the endogenous Pycsar antiviral defense system. Phosphodiesterase that enables metal-dependent hydrolysis of host cyclic nucleotide Pycsar defense signals such as cCMP and cUMP.</text>
</comment>
<evidence type="ECO:0000256" key="3">
    <source>
        <dbReference type="ARBA" id="ARBA00034301"/>
    </source>
</evidence>
<dbReference type="KEGG" id="saca:FFV09_16605"/>
<dbReference type="Pfam" id="PF13483">
    <property type="entry name" value="Lactamase_B_3"/>
    <property type="match status" value="1"/>
</dbReference>
<dbReference type="PANTHER" id="PTHR43546">
    <property type="entry name" value="UPF0173 METAL-DEPENDENT HYDROLASE MJ1163-RELATED"/>
    <property type="match status" value="1"/>
</dbReference>
<evidence type="ECO:0000313" key="7">
    <source>
        <dbReference type="EMBL" id="QDH22322.1"/>
    </source>
</evidence>
<keyword evidence="8" id="KW-1185">Reference proteome</keyword>
<dbReference type="Gene3D" id="3.60.15.10">
    <property type="entry name" value="Ribonuclease Z/Hydroxyacylglutathione hydrolase-like"/>
    <property type="match status" value="1"/>
</dbReference>
<comment type="catalytic activity">
    <reaction evidence="2">
        <text>3',5'-cyclic CMP + H2O = CMP + H(+)</text>
        <dbReference type="Rhea" id="RHEA:72675"/>
        <dbReference type="ChEBI" id="CHEBI:15377"/>
        <dbReference type="ChEBI" id="CHEBI:15378"/>
        <dbReference type="ChEBI" id="CHEBI:58003"/>
        <dbReference type="ChEBI" id="CHEBI:60377"/>
    </reaction>
    <physiologicalReaction direction="left-to-right" evidence="2">
        <dbReference type="Rhea" id="RHEA:72676"/>
    </physiologicalReaction>
</comment>
<dbReference type="InterPro" id="IPR036866">
    <property type="entry name" value="RibonucZ/Hydroxyglut_hydro"/>
</dbReference>
<dbReference type="InterPro" id="IPR050114">
    <property type="entry name" value="UPF0173_UPF0282_UlaG_hydrolase"/>
</dbReference>
<dbReference type="AlphaFoldDB" id="A0A4Y6UX64"/>
<name>A0A4Y6UX64_SACBS</name>
<evidence type="ECO:0000256" key="4">
    <source>
        <dbReference type="ARBA" id="ARBA00048505"/>
    </source>
</evidence>
<sequence length="227" mass="24094">MKITYLGHSALLVESEGKSVIIDPFLTGNPNSGVKPADIKVDAVLLTHAHNDHFGDTIGIAKANDCPVVAPVELANYCVEQGVTAVGMNIGGSHQFDGFKVKYTLAFHSSSLTLDDRVVYGGEPAGILLTMGGKTLYHAGDTALFGDMKIIGELNRIDIAALPIGDFFTMGPEDARIAAQWIGAPKVLPLHYDTFPAIEQDVEAFCAALKEDGIEGIALGNRDSLEV</sequence>
<reference evidence="7 8" key="1">
    <citation type="submission" date="2019-06" db="EMBL/GenBank/DDBJ databases">
        <title>Saccharibacillus brassicae sp. nov., an endophytic bacterium isolated from Chinese cabbage seeds (Brassica pekinensis).</title>
        <authorList>
            <person name="Jiang L."/>
            <person name="Lee J."/>
            <person name="Kim S.W."/>
        </authorList>
    </citation>
    <scope>NUCLEOTIDE SEQUENCE [LARGE SCALE GENOMIC DNA]</scope>
    <source>
        <strain evidence="8">KCTC 43072 / ATSA2</strain>
    </source>
</reference>
<dbReference type="NCBIfam" id="NF001911">
    <property type="entry name" value="PRK00685.1"/>
    <property type="match status" value="1"/>
</dbReference>
<dbReference type="EMBL" id="CP041217">
    <property type="protein sequence ID" value="QDH22322.1"/>
    <property type="molecule type" value="Genomic_DNA"/>
</dbReference>
<comment type="similarity">
    <text evidence="5">Belongs to the UPF0173 family.</text>
</comment>
<protein>
    <recommendedName>
        <fullName evidence="5">UPF0173 metal-dependent hydrolase FFV09_16605</fullName>
    </recommendedName>
</protein>
<dbReference type="HAMAP" id="MF_00457">
    <property type="entry name" value="UPF0173"/>
    <property type="match status" value="1"/>
</dbReference>
<evidence type="ECO:0000259" key="6">
    <source>
        <dbReference type="SMART" id="SM00849"/>
    </source>
</evidence>
<dbReference type="SUPFAM" id="SSF56281">
    <property type="entry name" value="Metallo-hydrolase/oxidoreductase"/>
    <property type="match status" value="1"/>
</dbReference>
<dbReference type="RefSeq" id="WP_141448866.1">
    <property type="nucleotide sequence ID" value="NZ_CP041217.1"/>
</dbReference>
<accession>A0A4Y6UX64</accession>
<dbReference type="SMART" id="SM00849">
    <property type="entry name" value="Lactamase_B"/>
    <property type="match status" value="1"/>
</dbReference>
<evidence type="ECO:0000256" key="2">
    <source>
        <dbReference type="ARBA" id="ARBA00034221"/>
    </source>
</evidence>
<keyword evidence="1 5" id="KW-0378">Hydrolase</keyword>
<evidence type="ECO:0000313" key="8">
    <source>
        <dbReference type="Proteomes" id="UP000316968"/>
    </source>
</evidence>
<dbReference type="InterPro" id="IPR001279">
    <property type="entry name" value="Metallo-B-lactamas"/>
</dbReference>
<evidence type="ECO:0000256" key="1">
    <source>
        <dbReference type="ARBA" id="ARBA00022801"/>
    </source>
</evidence>
<gene>
    <name evidence="7" type="ORF">FFV09_16605</name>
</gene>
<dbReference type="PANTHER" id="PTHR43546:SF3">
    <property type="entry name" value="UPF0173 METAL-DEPENDENT HYDROLASE MJ1163"/>
    <property type="match status" value="1"/>
</dbReference>
<comment type="catalytic activity">
    <reaction evidence="4">
        <text>3',5'-cyclic UMP + H2O = UMP + H(+)</text>
        <dbReference type="Rhea" id="RHEA:70575"/>
        <dbReference type="ChEBI" id="CHEBI:15377"/>
        <dbReference type="ChEBI" id="CHEBI:15378"/>
        <dbReference type="ChEBI" id="CHEBI:57865"/>
        <dbReference type="ChEBI" id="CHEBI:184387"/>
    </reaction>
    <physiologicalReaction direction="left-to-right" evidence="4">
        <dbReference type="Rhea" id="RHEA:70576"/>
    </physiologicalReaction>
</comment>
<organism evidence="7 8">
    <name type="scientific">Saccharibacillus brassicae</name>
    <dbReference type="NCBI Taxonomy" id="2583377"/>
    <lineage>
        <taxon>Bacteria</taxon>
        <taxon>Bacillati</taxon>
        <taxon>Bacillota</taxon>
        <taxon>Bacilli</taxon>
        <taxon>Bacillales</taxon>
        <taxon>Paenibacillaceae</taxon>
        <taxon>Saccharibacillus</taxon>
    </lineage>
</organism>
<dbReference type="Proteomes" id="UP000316968">
    <property type="component" value="Chromosome"/>
</dbReference>